<feature type="domain" description="N-acetyltransferase" evidence="2">
    <location>
        <begin position="70"/>
        <end position="210"/>
    </location>
</feature>
<keyword evidence="1" id="KW-1133">Transmembrane helix</keyword>
<dbReference type="AlphaFoldDB" id="A0A8S0W0A8"/>
<dbReference type="GO" id="GO:0016747">
    <property type="term" value="F:acyltransferase activity, transferring groups other than amino-acyl groups"/>
    <property type="evidence" value="ECO:0007669"/>
    <property type="project" value="InterPro"/>
</dbReference>
<keyword evidence="1" id="KW-0472">Membrane</keyword>
<evidence type="ECO:0000313" key="3">
    <source>
        <dbReference type="EMBL" id="CAA7265025.1"/>
    </source>
</evidence>
<evidence type="ECO:0000313" key="4">
    <source>
        <dbReference type="Proteomes" id="UP000467700"/>
    </source>
</evidence>
<dbReference type="InterPro" id="IPR000182">
    <property type="entry name" value="GNAT_dom"/>
</dbReference>
<proteinExistence type="predicted"/>
<dbReference type="PROSITE" id="PS51186">
    <property type="entry name" value="GNAT"/>
    <property type="match status" value="1"/>
</dbReference>
<dbReference type="SUPFAM" id="SSF55729">
    <property type="entry name" value="Acyl-CoA N-acyltransferases (Nat)"/>
    <property type="match status" value="1"/>
</dbReference>
<comment type="caution">
    <text evidence="3">The sequence shown here is derived from an EMBL/GenBank/DDBJ whole genome shotgun (WGS) entry which is preliminary data.</text>
</comment>
<dbReference type="InterPro" id="IPR052523">
    <property type="entry name" value="Trichothecene_AcTrans"/>
</dbReference>
<dbReference type="Pfam" id="PF00583">
    <property type="entry name" value="Acetyltransf_1"/>
    <property type="match status" value="1"/>
</dbReference>
<evidence type="ECO:0000256" key="1">
    <source>
        <dbReference type="SAM" id="Phobius"/>
    </source>
</evidence>
<dbReference type="EMBL" id="CACVBS010000046">
    <property type="protein sequence ID" value="CAA7265025.1"/>
    <property type="molecule type" value="Genomic_DNA"/>
</dbReference>
<dbReference type="OrthoDB" id="61113at2759"/>
<organism evidence="3 4">
    <name type="scientific">Cyclocybe aegerita</name>
    <name type="common">Black poplar mushroom</name>
    <name type="synonym">Agrocybe aegerita</name>
    <dbReference type="NCBI Taxonomy" id="1973307"/>
    <lineage>
        <taxon>Eukaryota</taxon>
        <taxon>Fungi</taxon>
        <taxon>Dikarya</taxon>
        <taxon>Basidiomycota</taxon>
        <taxon>Agaricomycotina</taxon>
        <taxon>Agaricomycetes</taxon>
        <taxon>Agaricomycetidae</taxon>
        <taxon>Agaricales</taxon>
        <taxon>Agaricineae</taxon>
        <taxon>Bolbitiaceae</taxon>
        <taxon>Cyclocybe</taxon>
    </lineage>
</organism>
<sequence length="591" mass="66659">MLVFSVQRVDHPTEEQIVNSANLFYDLTHDDQSAISLSGGDTSLLKLQATALLRAGALDGEYYTATNSDGELMGFTLWMPPGKEMFSTDEQRSLGFHDFMTKLSDRGKEYYKTTYLTHFPGFVNGVLGPTGKKDSWWLHMAMVRPEYQRQGITRALVNLVREKAAKNGEVLACSTTNDDNVPVYVALGFTHRGRKIMPSPWGDWPIYDLKGYLSTLRRSLIDSLYLEEPPKDKEWNKKKSSLTIDPQVSPGHLLSSQPPILLPRTHEPVNYVLARQRNATRVWVASQSGRDRGYSLGTLASWFTHLSNPSSWIMPSMRENVETLTLLDNGEYDEDKVSYAPPRSSNNKLSASLPLALIFFFIVDIAAFLAIAKMLLDVTSTFRTEDKMEFRNPYFGLDELYAQHRIQHSVYPKIVNEPKLAAQISSAEPNKVFPVDLHQWLSDFGRLSPPDRRLQVSKNIHTVVQHNVLDYGMEKCAIAIRLPARGDSLPHPYTLPPAGDTVRLSICELDAKRPLKEHTLSWSTRPPCVRQLAPVDAKIGGEIELEPFACKSGSYLTYLISCAEDSLGCNVDIWTNHNQTWGVFINQYQTL</sequence>
<dbReference type="PANTHER" id="PTHR42791:SF1">
    <property type="entry name" value="N-ACETYLTRANSFERASE DOMAIN-CONTAINING PROTEIN"/>
    <property type="match status" value="1"/>
</dbReference>
<reference evidence="3 4" key="1">
    <citation type="submission" date="2020-01" db="EMBL/GenBank/DDBJ databases">
        <authorList>
            <person name="Gupta K D."/>
        </authorList>
    </citation>
    <scope>NUCLEOTIDE SEQUENCE [LARGE SCALE GENOMIC DNA]</scope>
</reference>
<evidence type="ECO:0000259" key="2">
    <source>
        <dbReference type="PROSITE" id="PS51186"/>
    </source>
</evidence>
<name>A0A8S0W0A8_CYCAE</name>
<dbReference type="Proteomes" id="UP000467700">
    <property type="component" value="Unassembled WGS sequence"/>
</dbReference>
<dbReference type="CDD" id="cd04301">
    <property type="entry name" value="NAT_SF"/>
    <property type="match status" value="1"/>
</dbReference>
<protein>
    <recommendedName>
        <fullName evidence="2">N-acetyltransferase domain-containing protein</fullName>
    </recommendedName>
</protein>
<dbReference type="Gene3D" id="3.40.630.30">
    <property type="match status" value="1"/>
</dbReference>
<feature type="transmembrane region" description="Helical" evidence="1">
    <location>
        <begin position="353"/>
        <end position="376"/>
    </location>
</feature>
<dbReference type="InterPro" id="IPR016181">
    <property type="entry name" value="Acyl_CoA_acyltransferase"/>
</dbReference>
<gene>
    <name evidence="3" type="ORF">AAE3_LOCUS7044</name>
</gene>
<keyword evidence="1" id="KW-0812">Transmembrane</keyword>
<dbReference type="PANTHER" id="PTHR42791">
    <property type="entry name" value="GNAT FAMILY ACETYLTRANSFERASE"/>
    <property type="match status" value="1"/>
</dbReference>
<keyword evidence="4" id="KW-1185">Reference proteome</keyword>
<accession>A0A8S0W0A8</accession>